<keyword evidence="9 10" id="KW-0408">Iron</keyword>
<feature type="compositionally biased region" description="Acidic residues" evidence="11">
    <location>
        <begin position="330"/>
        <end position="343"/>
    </location>
</feature>
<dbReference type="InterPro" id="IPR028994">
    <property type="entry name" value="Integrin_alpha_N"/>
</dbReference>
<dbReference type="Pfam" id="PF03150">
    <property type="entry name" value="CCP_MauG"/>
    <property type="match status" value="1"/>
</dbReference>
<evidence type="ECO:0000256" key="1">
    <source>
        <dbReference type="ARBA" id="ARBA00004196"/>
    </source>
</evidence>
<dbReference type="Pfam" id="PF07593">
    <property type="entry name" value="UnbV_ASPIC"/>
    <property type="match status" value="1"/>
</dbReference>
<evidence type="ECO:0000256" key="7">
    <source>
        <dbReference type="ARBA" id="ARBA00022837"/>
    </source>
</evidence>
<keyword evidence="8" id="KW-0560">Oxidoreductase</keyword>
<keyword evidence="5 10" id="KW-0479">Metal-binding</keyword>
<evidence type="ECO:0000256" key="8">
    <source>
        <dbReference type="ARBA" id="ARBA00023002"/>
    </source>
</evidence>
<dbReference type="SUPFAM" id="SSF69318">
    <property type="entry name" value="Integrin alpha N-terminal domain"/>
    <property type="match status" value="2"/>
</dbReference>
<gene>
    <name evidence="13" type="ORF">NBRC116585_02840</name>
</gene>
<reference evidence="13 14" key="1">
    <citation type="submission" date="2024-04" db="EMBL/GenBank/DDBJ databases">
        <title>Draft genome sequence of Thalassolituus maritimus NBRC 116585.</title>
        <authorList>
            <person name="Miyakawa T."/>
            <person name="Kusuya Y."/>
            <person name="Miura T."/>
        </authorList>
    </citation>
    <scope>NUCLEOTIDE SEQUENCE [LARGE SCALE GENOMIC DNA]</scope>
    <source>
        <strain evidence="13 14">5NW40-0001</strain>
    </source>
</reference>
<dbReference type="RefSeq" id="WP_353293109.1">
    <property type="nucleotide sequence ID" value="NZ_BAABWH010000001.1"/>
</dbReference>
<sequence>MKALITIITSACLLVACGGSDTAEETPVSPAPGTVSPDPGSQPEPEESSDEEESIPLADLDADGIPDEDDDDIDGDGALNGLDAFPTDSNEQTDTDNDGTGNNADLDDDGDGYPDLIETSFGSNPLDATSIPDDLDGDGTPDTVDEDIDGDGVLNGEDAFPTDSEEQVDTDTDGVGNNSDTDDDGDGYPDQVEVNFGSDPLDATSVPDDLDSDGTPDTVDEDIDSDGVLNGLDAFPTDPNEQTDTDNDGTGNNADTDDDNDGYSDNDEVAAGSNPLVASDTPADLDNDLIPDLLDDDIDGDGVLNGLDAFPTDPNEQTDTDNDGTGNNADTDDDNDGYSDNDEVAAGSDPLVASDKPADLDNDLIPDLLDDDIDGDGVLNDEDAYPRDPTRTEPDVVTEPSELDTELLEVVSNLGFDPTELTERVVPQPGDPLVELGKELFFSRSLSFGDDVACASCHDPRLAGTDNLSLPVGVGAHNPMIVGPGRRHDGNFYIDPKANFGPNVPRNSPTTFNIAFYDRAMFWDGRIETVEYDADRLYFVGVDTGANNGEGQLMRTPDSQFRGPDNNAGPNLTAAQARFPVTSVVEMRGFDPAAGLTSYDTRDLIAQKLLERGWEGYFREAFNDYISLDQNLITYDRIAFALGEYQRSQVALDYPFARYVDGELDAVSDEAKRGALLFFGEGNCSSCHSGAKFSDEQFYPLATPQIGRGKNVFSQDFGRYNTIPELEEKFAFRTPSLINAELTFPYMHAGSIPTLEDAIRWHFDPVSSLESYDFSLDHLPQFAGLNIDTTAHEAQVEDISQAYSDWRTRRALYNQRVPSVVSDEKITQYASFIRSLTADCLKSSVCVDQWMPDYTEADPDGFRLAPELSFFDNSTVFDVYPPAPGETVAPVFPDLSAVQHLSPASCELADVSSSPELDFSLGFKKVMFSGLNESHQIGREILDDIISTAEVALVIGSVAAADIDGDCDFDIAIGLGRDKGIQIYLNDDGRFSKAPDNLGVDSRGDIAAFSMTDINGDGWPDLLVGHVYEPNSKLWLNTGGSGFVRVTQFGHDTVRTTHNSTFADIDNDGDLDIFSHNWDFMRTAEEIHIWKNDGRGLFEPWQDDVVYGAFGDRDYTFAANFADLNKDSNLDILVAADFQRSQVFQGTDSGDYVNATRASDVKDYNAMGAAVGDIDNDQDLDWFVTNIQFPVRGYDPLINRLYVNTSVPGGDITMEEVAEDAGVEDGLWAWGACMKDFDNDGWLDIFHVNGFGYANTTFEHPIFEVLSWLGFNGVYDLIDSNVTELLSSLYGYFGGFIEVNERLGNGYLNESQFIAELEALIESSRELNERLGEATPALEYFYGTPAKLFMNNRDGTFREEATLRNIDDTGEGRGIVCNDFDRDGDIDIIIMNHSGLPSYYENHFRRLSTLSDNFLNVRLHGPGGNQYAYGAKVYATSDSLQQYREMRFENNYMSNNAPELHFGLAADDVLSELRVEWPDGEITVLTNVDANQFIVIEHPSYTD</sequence>
<dbReference type="InterPro" id="IPR036909">
    <property type="entry name" value="Cyt_c-like_dom_sf"/>
</dbReference>
<evidence type="ECO:0000313" key="13">
    <source>
        <dbReference type="EMBL" id="GAA6144167.1"/>
    </source>
</evidence>
<feature type="compositionally biased region" description="Acidic residues" evidence="11">
    <location>
        <begin position="44"/>
        <end position="75"/>
    </location>
</feature>
<evidence type="ECO:0000256" key="9">
    <source>
        <dbReference type="ARBA" id="ARBA00023004"/>
    </source>
</evidence>
<feature type="compositionally biased region" description="Acidic residues" evidence="11">
    <location>
        <begin position="360"/>
        <end position="383"/>
    </location>
</feature>
<comment type="subcellular location">
    <subcellularLocation>
        <location evidence="1">Cell envelope</location>
    </subcellularLocation>
    <subcellularLocation>
        <location evidence="2">Secreted</location>
    </subcellularLocation>
</comment>
<evidence type="ECO:0000256" key="2">
    <source>
        <dbReference type="ARBA" id="ARBA00004613"/>
    </source>
</evidence>
<organism evidence="13 14">
    <name type="scientific">Thalassolituus maritimus</name>
    <dbReference type="NCBI Taxonomy" id="484498"/>
    <lineage>
        <taxon>Bacteria</taxon>
        <taxon>Pseudomonadati</taxon>
        <taxon>Pseudomonadota</taxon>
        <taxon>Gammaproteobacteria</taxon>
        <taxon>Oceanospirillales</taxon>
        <taxon>Oceanospirillaceae</taxon>
        <taxon>Thalassolituus</taxon>
    </lineage>
</organism>
<dbReference type="InterPro" id="IPR013517">
    <property type="entry name" value="FG-GAP"/>
</dbReference>
<feature type="domain" description="Cytochrome c" evidence="12">
    <location>
        <begin position="432"/>
        <end position="543"/>
    </location>
</feature>
<feature type="compositionally biased region" description="Acidic residues" evidence="11">
    <location>
        <begin position="255"/>
        <end position="268"/>
    </location>
</feature>
<feature type="compositionally biased region" description="Acidic residues" evidence="11">
    <location>
        <begin position="133"/>
        <end position="150"/>
    </location>
</feature>
<keyword evidence="7" id="KW-0106">Calcium</keyword>
<keyword evidence="4 10" id="KW-0349">Heme</keyword>
<dbReference type="Pfam" id="PF13517">
    <property type="entry name" value="FG-GAP_3"/>
    <property type="match status" value="2"/>
</dbReference>
<evidence type="ECO:0000256" key="11">
    <source>
        <dbReference type="SAM" id="MobiDB-lite"/>
    </source>
</evidence>
<dbReference type="PANTHER" id="PTHR30600">
    <property type="entry name" value="CYTOCHROME C PEROXIDASE-RELATED"/>
    <property type="match status" value="1"/>
</dbReference>
<keyword evidence="3" id="KW-0964">Secreted</keyword>
<evidence type="ECO:0000256" key="3">
    <source>
        <dbReference type="ARBA" id="ARBA00022525"/>
    </source>
</evidence>
<keyword evidence="6" id="KW-0732">Signal</keyword>
<dbReference type="Gene3D" id="1.10.760.10">
    <property type="entry name" value="Cytochrome c-like domain"/>
    <property type="match status" value="2"/>
</dbReference>
<evidence type="ECO:0000256" key="5">
    <source>
        <dbReference type="ARBA" id="ARBA00022723"/>
    </source>
</evidence>
<dbReference type="InterPro" id="IPR028974">
    <property type="entry name" value="TSP_type-3_rpt"/>
</dbReference>
<accession>A0ABP9ZVK3</accession>
<evidence type="ECO:0000313" key="14">
    <source>
        <dbReference type="Proteomes" id="UP001481413"/>
    </source>
</evidence>
<feature type="compositionally biased region" description="Acidic residues" evidence="11">
    <location>
        <begin position="283"/>
        <end position="300"/>
    </location>
</feature>
<keyword evidence="14" id="KW-1185">Reference proteome</keyword>
<dbReference type="Proteomes" id="UP001481413">
    <property type="component" value="Unassembled WGS sequence"/>
</dbReference>
<dbReference type="InterPro" id="IPR009056">
    <property type="entry name" value="Cyt_c-like_dom"/>
</dbReference>
<feature type="compositionally biased region" description="Basic and acidic residues" evidence="11">
    <location>
        <begin position="384"/>
        <end position="394"/>
    </location>
</feature>
<name>A0ABP9ZVK3_9GAMM</name>
<dbReference type="PROSITE" id="PS51007">
    <property type="entry name" value="CYTC"/>
    <property type="match status" value="2"/>
</dbReference>
<dbReference type="Gene3D" id="4.10.1080.10">
    <property type="entry name" value="TSP type-3 repeat"/>
    <property type="match status" value="4"/>
</dbReference>
<evidence type="ECO:0000256" key="10">
    <source>
        <dbReference type="PROSITE-ProRule" id="PRU00433"/>
    </source>
</evidence>
<dbReference type="InterPro" id="IPR059100">
    <property type="entry name" value="TSP3_bac"/>
</dbReference>
<evidence type="ECO:0000256" key="4">
    <source>
        <dbReference type="ARBA" id="ARBA00022617"/>
    </source>
</evidence>
<dbReference type="InterPro" id="IPR011519">
    <property type="entry name" value="UnbV_ASPIC"/>
</dbReference>
<evidence type="ECO:0000259" key="12">
    <source>
        <dbReference type="PROSITE" id="PS51007"/>
    </source>
</evidence>
<dbReference type="SUPFAM" id="SSF103647">
    <property type="entry name" value="TSP type-3 repeat"/>
    <property type="match status" value="4"/>
</dbReference>
<dbReference type="PROSITE" id="PS51257">
    <property type="entry name" value="PROKAR_LIPOPROTEIN"/>
    <property type="match status" value="1"/>
</dbReference>
<feature type="compositionally biased region" description="Acidic residues" evidence="11">
    <location>
        <begin position="163"/>
        <end position="172"/>
    </location>
</feature>
<dbReference type="SUPFAM" id="SSF46626">
    <property type="entry name" value="Cytochrome c"/>
    <property type="match status" value="2"/>
</dbReference>
<proteinExistence type="predicted"/>
<dbReference type="Pfam" id="PF18884">
    <property type="entry name" value="TSP3_bac"/>
    <property type="match status" value="4"/>
</dbReference>
<dbReference type="Gene3D" id="2.130.10.130">
    <property type="entry name" value="Integrin alpha, N-terminal"/>
    <property type="match status" value="2"/>
</dbReference>
<comment type="caution">
    <text evidence="13">The sequence shown here is derived from an EMBL/GenBank/DDBJ whole genome shotgun (WGS) entry which is preliminary data.</text>
</comment>
<protein>
    <recommendedName>
        <fullName evidence="12">Cytochrome c domain-containing protein</fullName>
    </recommendedName>
</protein>
<feature type="domain" description="Cytochrome c" evidence="12">
    <location>
        <begin position="669"/>
        <end position="837"/>
    </location>
</feature>
<dbReference type="InterPro" id="IPR051395">
    <property type="entry name" value="Cytochrome_c_Peroxidase/MauG"/>
</dbReference>
<dbReference type="InterPro" id="IPR004852">
    <property type="entry name" value="Di-haem_cyt_c_peroxidsae"/>
</dbReference>
<evidence type="ECO:0000256" key="6">
    <source>
        <dbReference type="ARBA" id="ARBA00022729"/>
    </source>
</evidence>
<feature type="compositionally biased region" description="Acidic residues" evidence="11">
    <location>
        <begin position="208"/>
        <end position="225"/>
    </location>
</feature>
<feature type="region of interest" description="Disordered" evidence="11">
    <location>
        <begin position="21"/>
        <end position="396"/>
    </location>
</feature>
<dbReference type="EMBL" id="BAABWH010000001">
    <property type="protein sequence ID" value="GAA6144167.1"/>
    <property type="molecule type" value="Genomic_DNA"/>
</dbReference>